<dbReference type="AlphaFoldDB" id="A0AAE8EKB1"/>
<evidence type="ECO:0000313" key="3">
    <source>
        <dbReference type="Proteomes" id="UP000285972"/>
    </source>
</evidence>
<dbReference type="EMBL" id="MJLX01000123">
    <property type="protein sequence ID" value="RLM15755.1"/>
    <property type="molecule type" value="Genomic_DNA"/>
</dbReference>
<accession>A0AAE8EKB1</accession>
<gene>
    <name evidence="2" type="ORF">BIY26_22825</name>
</gene>
<name>A0AAE8EKB1_9GAMM</name>
<proteinExistence type="predicted"/>
<reference evidence="2 3" key="1">
    <citation type="submission" date="2016-09" db="EMBL/GenBank/DDBJ databases">
        <authorList>
            <person name="Doonan J."/>
            <person name="Pachebat J.A."/>
            <person name="Golyshin P.N."/>
            <person name="Denman S."/>
            <person name="Mcdonald J.E."/>
        </authorList>
    </citation>
    <scope>NUCLEOTIDE SEQUENCE [LARGE SCALE GENOMIC DNA]</scope>
    <source>
        <strain evidence="2 3">FRB141</strain>
    </source>
</reference>
<feature type="region of interest" description="Disordered" evidence="1">
    <location>
        <begin position="54"/>
        <end position="82"/>
    </location>
</feature>
<comment type="caution">
    <text evidence="2">The sequence shown here is derived from an EMBL/GenBank/DDBJ whole genome shotgun (WGS) entry which is preliminary data.</text>
</comment>
<evidence type="ECO:0008006" key="4">
    <source>
        <dbReference type="Google" id="ProtNLM"/>
    </source>
</evidence>
<dbReference type="GeneID" id="70909786"/>
<organism evidence="2 3">
    <name type="scientific">Brenneria goodwinii</name>
    <dbReference type="NCBI Taxonomy" id="1109412"/>
    <lineage>
        <taxon>Bacteria</taxon>
        <taxon>Pseudomonadati</taxon>
        <taxon>Pseudomonadota</taxon>
        <taxon>Gammaproteobacteria</taxon>
        <taxon>Enterobacterales</taxon>
        <taxon>Pectobacteriaceae</taxon>
        <taxon>Brenneria</taxon>
    </lineage>
</organism>
<protein>
    <recommendedName>
        <fullName evidence="4">CopG family transcriptional regulator</fullName>
    </recommendedName>
</protein>
<evidence type="ECO:0000256" key="1">
    <source>
        <dbReference type="SAM" id="MobiDB-lite"/>
    </source>
</evidence>
<evidence type="ECO:0000313" key="2">
    <source>
        <dbReference type="EMBL" id="RLM15755.1"/>
    </source>
</evidence>
<dbReference type="Proteomes" id="UP000285972">
    <property type="component" value="Unassembled WGS sequence"/>
</dbReference>
<dbReference type="RefSeq" id="WP_121514261.1">
    <property type="nucleotide sequence ID" value="NZ_CP014137.1"/>
</dbReference>
<sequence>MEKRERVNVSCPTEMSIEQCKKIASESRKVAARRTEMLREWLREQAISSYTDYQNSGKHLTGKEASDFLRSGKTGELPECHR</sequence>